<protein>
    <submittedName>
        <fullName evidence="2">Uncharacterized protein</fullName>
    </submittedName>
</protein>
<dbReference type="EMBL" id="LT669839">
    <property type="protein sequence ID" value="SHD78111.1"/>
    <property type="molecule type" value="Genomic_DNA"/>
</dbReference>
<keyword evidence="1" id="KW-0812">Transmembrane</keyword>
<evidence type="ECO:0000313" key="2">
    <source>
        <dbReference type="EMBL" id="SHD78111.1"/>
    </source>
</evidence>
<keyword evidence="1" id="KW-0472">Membrane</keyword>
<dbReference type="Proteomes" id="UP000245423">
    <property type="component" value="Chromosome 1"/>
</dbReference>
<feature type="transmembrane region" description="Helical" evidence="1">
    <location>
        <begin position="6"/>
        <end position="23"/>
    </location>
</feature>
<keyword evidence="3" id="KW-1185">Reference proteome</keyword>
<dbReference type="AlphaFoldDB" id="M1Z7X5"/>
<sequence length="197" mass="23278">MQAYIDLILFGLVVILLLIFLRWRKKKLALIKTLPEVNYPFKAFNFGTVFYSMLILVLIISFLMVYIFEKDMPYSIVLIFIFLWIVYLMFGATPTINENKYKIQITVDTVGGRLKGFDFLNTWMGKYQNGIIVYYYPINMNSISAIEENEEEIFFRGSSISSKFGELPIEVRLRSKLSKNYFKEFIQESMPYHQLKL</sequence>
<evidence type="ECO:0000256" key="1">
    <source>
        <dbReference type="SAM" id="Phobius"/>
    </source>
</evidence>
<evidence type="ECO:0000313" key="3">
    <source>
        <dbReference type="Proteomes" id="UP000245423"/>
    </source>
</evidence>
<keyword evidence="1" id="KW-1133">Transmembrane helix</keyword>
<proteinExistence type="predicted"/>
<gene>
    <name evidence="2" type="ORF">CUESP1_2778</name>
</gene>
<feature type="transmembrane region" description="Helical" evidence="1">
    <location>
        <begin position="44"/>
        <end position="68"/>
    </location>
</feature>
<dbReference type="RefSeq" id="WP_005583383.1">
    <property type="nucleotide sequence ID" value="NZ_LT669839.1"/>
</dbReference>
<dbReference type="HOGENOM" id="CLU_1382060_0_0_9"/>
<accession>M1Z7X5</accession>
<dbReference type="OrthoDB" id="10010765at2"/>
<name>M1Z7X5_9FIRM</name>
<reference evidence="2 3" key="1">
    <citation type="submission" date="2016-11" db="EMBL/GenBank/DDBJ databases">
        <authorList>
            <person name="Manzoor S."/>
        </authorList>
    </citation>
    <scope>NUCLEOTIDE SEQUENCE [LARGE SCALE GENOMIC DNA]</scope>
    <source>
        <strain evidence="2">Clostridium ultunense strain Esp</strain>
    </source>
</reference>
<feature type="transmembrane region" description="Helical" evidence="1">
    <location>
        <begin position="74"/>
        <end position="92"/>
    </location>
</feature>
<organism evidence="2 3">
    <name type="scientific">[Clostridium] ultunense Esp</name>
    <dbReference type="NCBI Taxonomy" id="1288971"/>
    <lineage>
        <taxon>Bacteria</taxon>
        <taxon>Bacillati</taxon>
        <taxon>Bacillota</taxon>
        <taxon>Tissierellia</taxon>
        <taxon>Tissierellales</taxon>
        <taxon>Tepidimicrobiaceae</taxon>
        <taxon>Schnuerera</taxon>
    </lineage>
</organism>